<reference evidence="1" key="1">
    <citation type="submission" date="2023-03" db="EMBL/GenBank/DDBJ databases">
        <title>Massive genome expansion in bonnet fungi (Mycena s.s.) driven by repeated elements and novel gene families across ecological guilds.</title>
        <authorList>
            <consortium name="Lawrence Berkeley National Laboratory"/>
            <person name="Harder C.B."/>
            <person name="Miyauchi S."/>
            <person name="Viragh M."/>
            <person name="Kuo A."/>
            <person name="Thoen E."/>
            <person name="Andreopoulos B."/>
            <person name="Lu D."/>
            <person name="Skrede I."/>
            <person name="Drula E."/>
            <person name="Henrissat B."/>
            <person name="Morin E."/>
            <person name="Kohler A."/>
            <person name="Barry K."/>
            <person name="LaButti K."/>
            <person name="Morin E."/>
            <person name="Salamov A."/>
            <person name="Lipzen A."/>
            <person name="Mereny Z."/>
            <person name="Hegedus B."/>
            <person name="Baldrian P."/>
            <person name="Stursova M."/>
            <person name="Weitz H."/>
            <person name="Taylor A."/>
            <person name="Grigoriev I.V."/>
            <person name="Nagy L.G."/>
            <person name="Martin F."/>
            <person name="Kauserud H."/>
        </authorList>
    </citation>
    <scope>NUCLEOTIDE SEQUENCE</scope>
    <source>
        <strain evidence="1">CBHHK200</strain>
    </source>
</reference>
<dbReference type="Gene3D" id="3.80.10.10">
    <property type="entry name" value="Ribonuclease Inhibitor"/>
    <property type="match status" value="1"/>
</dbReference>
<protein>
    <recommendedName>
        <fullName evidence="3">F-box domain-containing protein</fullName>
    </recommendedName>
</protein>
<name>A0AAD6WYC8_9AGAR</name>
<comment type="caution">
    <text evidence="1">The sequence shown here is derived from an EMBL/GenBank/DDBJ whole genome shotgun (WGS) entry which is preliminary data.</text>
</comment>
<keyword evidence="2" id="KW-1185">Reference proteome</keyword>
<dbReference type="InterPro" id="IPR032675">
    <property type="entry name" value="LRR_dom_sf"/>
</dbReference>
<dbReference type="Proteomes" id="UP001218188">
    <property type="component" value="Unassembled WGS sequence"/>
</dbReference>
<accession>A0AAD6WYC8</accession>
<organism evidence="1 2">
    <name type="scientific">Mycena alexandri</name>
    <dbReference type="NCBI Taxonomy" id="1745969"/>
    <lineage>
        <taxon>Eukaryota</taxon>
        <taxon>Fungi</taxon>
        <taxon>Dikarya</taxon>
        <taxon>Basidiomycota</taxon>
        <taxon>Agaricomycotina</taxon>
        <taxon>Agaricomycetes</taxon>
        <taxon>Agaricomycetidae</taxon>
        <taxon>Agaricales</taxon>
        <taxon>Marasmiineae</taxon>
        <taxon>Mycenaceae</taxon>
        <taxon>Mycena</taxon>
    </lineage>
</organism>
<sequence length="502" mass="56287">MHASLPVYLVSWLLCGELGSAARLLACLFFAVAVSASSLSSVEGNFHALGSSVFGTLAAFPKNWVHIFINCLPIEVIVEILAFACGSYHRSRASFLRTRRKLASTCILWRLLVDAFPQFWTAFTVTPHQLVSVIDSWTSHWHARILDLVVKCDDLYSLHYPRALKSAPRMVPSRTIAVVAPYFSRCSRLRLVLDMHHALPDVLERLRRAGAYYLRTFSLTGTTLPFVTTPPPRVVFKPKCLFRTGIPGLQCLKLDNTTVGWPDARFYPELHDLILLNLVFAIAPRTIQLYRALCRAAHLRWLCVQLVQCDDLLPLPIAPILLPDLRVVVLHLDGSVGVACVLSMCVMRSLETLTVGLDTNAEVLLLLKCASAMESVTNLSVNGTASNPALVAALYHHFPHLRILDLSRATPVYFAALRGVEDVGPMFFSHLEELSVLGIQLDSLRRLLVERSTAFPPLRRLVAYRVDDWSEDDNLPWFYSYFNDNFLVDPDPTFAGSWFDNI</sequence>
<dbReference type="EMBL" id="JARJCM010000097">
    <property type="protein sequence ID" value="KAJ7029812.1"/>
    <property type="molecule type" value="Genomic_DNA"/>
</dbReference>
<dbReference type="SUPFAM" id="SSF52047">
    <property type="entry name" value="RNI-like"/>
    <property type="match status" value="1"/>
</dbReference>
<evidence type="ECO:0008006" key="3">
    <source>
        <dbReference type="Google" id="ProtNLM"/>
    </source>
</evidence>
<gene>
    <name evidence="1" type="ORF">C8F04DRAFT_1187324</name>
</gene>
<proteinExistence type="predicted"/>
<dbReference type="AlphaFoldDB" id="A0AAD6WYC8"/>
<evidence type="ECO:0000313" key="2">
    <source>
        <dbReference type="Proteomes" id="UP001218188"/>
    </source>
</evidence>
<evidence type="ECO:0000313" key="1">
    <source>
        <dbReference type="EMBL" id="KAJ7029812.1"/>
    </source>
</evidence>